<comment type="caution">
    <text evidence="2">The sequence shown here is derived from an EMBL/GenBank/DDBJ whole genome shotgun (WGS) entry which is preliminary data.</text>
</comment>
<name>A0A225VFE4_9STRA</name>
<gene>
    <name evidence="2" type="ORF">PHMEG_00024042</name>
</gene>
<reference evidence="3" key="1">
    <citation type="submission" date="2017-03" db="EMBL/GenBank/DDBJ databases">
        <title>Phytopthora megakarya and P. palmivora, two closely related causual agents of cacao black pod achieved similar genome size and gene model numbers by different mechanisms.</title>
        <authorList>
            <person name="Ali S."/>
            <person name="Shao J."/>
            <person name="Larry D.J."/>
            <person name="Kronmiller B."/>
            <person name="Shen D."/>
            <person name="Strem M.D."/>
            <person name="Melnick R.L."/>
            <person name="Guiltinan M.J."/>
            <person name="Tyler B.M."/>
            <person name="Meinhardt L.W."/>
            <person name="Bailey B.A."/>
        </authorList>
    </citation>
    <scope>NUCLEOTIDE SEQUENCE [LARGE SCALE GENOMIC DNA]</scope>
    <source>
        <strain evidence="3">zdho120</strain>
    </source>
</reference>
<evidence type="ECO:0000313" key="2">
    <source>
        <dbReference type="EMBL" id="OWZ04113.1"/>
    </source>
</evidence>
<dbReference type="EMBL" id="NBNE01005145">
    <property type="protein sequence ID" value="OWZ04113.1"/>
    <property type="molecule type" value="Genomic_DNA"/>
</dbReference>
<keyword evidence="3" id="KW-1185">Reference proteome</keyword>
<feature type="compositionally biased region" description="Basic and acidic residues" evidence="1">
    <location>
        <begin position="143"/>
        <end position="153"/>
    </location>
</feature>
<sequence length="214" mass="24492">MASNAHELETDGDTVMQSVNQPVFEFIKALRLEDWSHVALVKWVQARDQYEETDRQRCLDSRVRPETAIKPLKVSIDRKLLEMICLYELRQKVEDRCTILIDNYEPRMVREDVMRHCKYECREGKRNGFISTLAKKSNGNTAKNKDDKIDSRPKQPYHGPSRAGSGSPPGQKKEIKPPITGCWYCKGCHWLRGCPTATDKDKNKPSPNEGGKGT</sequence>
<feature type="region of interest" description="Disordered" evidence="1">
    <location>
        <begin position="132"/>
        <end position="175"/>
    </location>
</feature>
<organism evidence="2 3">
    <name type="scientific">Phytophthora megakarya</name>
    <dbReference type="NCBI Taxonomy" id="4795"/>
    <lineage>
        <taxon>Eukaryota</taxon>
        <taxon>Sar</taxon>
        <taxon>Stramenopiles</taxon>
        <taxon>Oomycota</taxon>
        <taxon>Peronosporomycetes</taxon>
        <taxon>Peronosporales</taxon>
        <taxon>Peronosporaceae</taxon>
        <taxon>Phytophthora</taxon>
    </lineage>
</organism>
<evidence type="ECO:0000313" key="3">
    <source>
        <dbReference type="Proteomes" id="UP000198211"/>
    </source>
</evidence>
<evidence type="ECO:0000256" key="1">
    <source>
        <dbReference type="SAM" id="MobiDB-lite"/>
    </source>
</evidence>
<proteinExistence type="predicted"/>
<accession>A0A225VFE4</accession>
<protein>
    <submittedName>
        <fullName evidence="2">Uncharacterized protein</fullName>
    </submittedName>
</protein>
<dbReference type="Proteomes" id="UP000198211">
    <property type="component" value="Unassembled WGS sequence"/>
</dbReference>
<feature type="region of interest" description="Disordered" evidence="1">
    <location>
        <begin position="195"/>
        <end position="214"/>
    </location>
</feature>
<dbReference type="AlphaFoldDB" id="A0A225VFE4"/>
<feature type="compositionally biased region" description="Low complexity" evidence="1">
    <location>
        <begin position="159"/>
        <end position="170"/>
    </location>
</feature>